<dbReference type="InterPro" id="IPR011990">
    <property type="entry name" value="TPR-like_helical_dom_sf"/>
</dbReference>
<evidence type="ECO:0000256" key="1">
    <source>
        <dbReference type="SAM" id="MobiDB-lite"/>
    </source>
</evidence>
<proteinExistence type="predicted"/>
<accession>A0A518IXJ6</accession>
<dbReference type="EMBL" id="CP036318">
    <property type="protein sequence ID" value="QDV57813.1"/>
    <property type="molecule type" value="Genomic_DNA"/>
</dbReference>
<dbReference type="SUPFAM" id="SSF48452">
    <property type="entry name" value="TPR-like"/>
    <property type="match status" value="1"/>
</dbReference>
<name>A0A518IXJ6_9BACT</name>
<sequence length="922" mass="104269" precursor="true">MFPMILRLLHPKRSWLPAAVLILCWMPVTPALAQSTRGSEPAEPLQQQLSSDEYSDRQTAMHRMWEEGNEAAVQAAEQSDDPEVRLRARWIQEQWKLGIRQQTPESLASLLRGNGSDNSPSLADLISAKQLSRLNVALRESQSKAFQQRVQIDLLKNFPALSYQALQHGLSEAFIELLGEMSQMPIVALRRSQMMFQMGYSRDECLALPSTADAMQPATRLKVEVFIHWTMGMHAEAIQIAAKENPELAARLQLAAMNWDGLVKSARVWSDTIELPVPTDLDNSQNAATYLLQCRKKSAALSLEVVGLHRSQQVEQCDAAVNQLIQLVSSAEFNRAVDTLQQESRRYRSDLTTAVFEAAEILIAVDRTDRAIEILSHQLPLQAAELLVNQTQYERALKVLGVDPARLEPSLLELADEARQQSDYERDDDLRTPDTQAFERCLAASSLAYQLGYAPAARQALRRVAPLTRNQGIQQRLEVIETVLQRNDPRFAIELAQPLLMMPSSDGRATATLFGTSAGNELWHALGQLEPSWTVPQRARVLIDLSHGKLPAGWNRSIDLNRLATWLYDQLDSDDGQFNAVLCREIAQFFQTYARDDWSTTFFELAAQHNDYDAAIALAWRLFQQGNVRAAADLYQNVWERFPNHPETLVGLSKSRQLVGWEDEAQQIAKRLDMLALDAGQYFDIAIAYSQFDDVANAKRFANKVIRDTPENSAGSYHYRAIRFLLGLEDNQPPQEIANLNLRLLDRTLSNTMLRDMGSYEGIVFDHYQAAARQAILDQDIDKANQLMDQALRASPANIDFAEQQLLQLREQGHIQFADKTLDKIFTRADAHLTQFPQNANMANNIAWVAAIHNRHLDRALELSMSAVSEFPESYSYRDTLAEVLFRMGEVEQAIQIEENCLIDVPDDYHLHEQLKRFRGGN</sequence>
<reference evidence="3 4" key="1">
    <citation type="submission" date="2019-02" db="EMBL/GenBank/DDBJ databases">
        <title>Deep-cultivation of Planctomycetes and their phenomic and genomic characterization uncovers novel biology.</title>
        <authorList>
            <person name="Wiegand S."/>
            <person name="Jogler M."/>
            <person name="Boedeker C."/>
            <person name="Pinto D."/>
            <person name="Vollmers J."/>
            <person name="Rivas-Marin E."/>
            <person name="Kohn T."/>
            <person name="Peeters S.H."/>
            <person name="Heuer A."/>
            <person name="Rast P."/>
            <person name="Oberbeckmann S."/>
            <person name="Bunk B."/>
            <person name="Jeske O."/>
            <person name="Meyerdierks A."/>
            <person name="Storesund J.E."/>
            <person name="Kallscheuer N."/>
            <person name="Luecker S."/>
            <person name="Lage O.M."/>
            <person name="Pohl T."/>
            <person name="Merkel B.J."/>
            <person name="Hornburger P."/>
            <person name="Mueller R.-W."/>
            <person name="Bruemmer F."/>
            <person name="Labrenz M."/>
            <person name="Spormann A.M."/>
            <person name="Op den Camp H."/>
            <person name="Overmann J."/>
            <person name="Amann R."/>
            <person name="Jetten M.S.M."/>
            <person name="Mascher T."/>
            <person name="Medema M.H."/>
            <person name="Devos D.P."/>
            <person name="Kaster A.-K."/>
            <person name="Ovreas L."/>
            <person name="Rohde M."/>
            <person name="Galperin M.Y."/>
            <person name="Jogler C."/>
        </authorList>
    </citation>
    <scope>NUCLEOTIDE SEQUENCE [LARGE SCALE GENOMIC DNA]</scope>
    <source>
        <strain evidence="3 4">Mal33</strain>
    </source>
</reference>
<evidence type="ECO:0000313" key="4">
    <source>
        <dbReference type="Proteomes" id="UP000316770"/>
    </source>
</evidence>
<organism evidence="3 4">
    <name type="scientific">Rosistilla oblonga</name>
    <dbReference type="NCBI Taxonomy" id="2527990"/>
    <lineage>
        <taxon>Bacteria</taxon>
        <taxon>Pseudomonadati</taxon>
        <taxon>Planctomycetota</taxon>
        <taxon>Planctomycetia</taxon>
        <taxon>Pirellulales</taxon>
        <taxon>Pirellulaceae</taxon>
        <taxon>Rosistilla</taxon>
    </lineage>
</organism>
<dbReference type="AlphaFoldDB" id="A0A518IXJ6"/>
<feature type="signal peptide" evidence="2">
    <location>
        <begin position="1"/>
        <end position="33"/>
    </location>
</feature>
<evidence type="ECO:0000256" key="2">
    <source>
        <dbReference type="SAM" id="SignalP"/>
    </source>
</evidence>
<feature type="chain" id="PRO_5022031674" evidence="2">
    <location>
        <begin position="34"/>
        <end position="922"/>
    </location>
</feature>
<dbReference type="Proteomes" id="UP000316770">
    <property type="component" value="Chromosome"/>
</dbReference>
<protein>
    <submittedName>
        <fullName evidence="3">Anaphase-promoting complex, cyclosome, subunit 3</fullName>
    </submittedName>
</protein>
<feature type="region of interest" description="Disordered" evidence="1">
    <location>
        <begin position="35"/>
        <end position="59"/>
    </location>
</feature>
<keyword evidence="2" id="KW-0732">Signal</keyword>
<dbReference type="Gene3D" id="1.25.40.10">
    <property type="entry name" value="Tetratricopeptide repeat domain"/>
    <property type="match status" value="2"/>
</dbReference>
<gene>
    <name evidence="3" type="ORF">Mal33_38280</name>
</gene>
<keyword evidence="4" id="KW-1185">Reference proteome</keyword>
<evidence type="ECO:0000313" key="3">
    <source>
        <dbReference type="EMBL" id="QDV57813.1"/>
    </source>
</evidence>